<feature type="transmembrane region" description="Helical" evidence="5">
    <location>
        <begin position="60"/>
        <end position="78"/>
    </location>
</feature>
<feature type="transmembrane region" description="Helical" evidence="5">
    <location>
        <begin position="175"/>
        <end position="194"/>
    </location>
</feature>
<dbReference type="OrthoDB" id="9811701at2"/>
<evidence type="ECO:0000256" key="1">
    <source>
        <dbReference type="ARBA" id="ARBA00004141"/>
    </source>
</evidence>
<feature type="transmembrane region" description="Helical" evidence="5">
    <location>
        <begin position="29"/>
        <end position="48"/>
    </location>
</feature>
<keyword evidence="4 5" id="KW-0472">Membrane</keyword>
<feature type="transmembrane region" description="Helical" evidence="5">
    <location>
        <begin position="206"/>
        <end position="227"/>
    </location>
</feature>
<dbReference type="InterPro" id="IPR007300">
    <property type="entry name" value="CidB/LrgB"/>
</dbReference>
<evidence type="ECO:0000256" key="5">
    <source>
        <dbReference type="SAM" id="Phobius"/>
    </source>
</evidence>
<evidence type="ECO:0000256" key="4">
    <source>
        <dbReference type="ARBA" id="ARBA00023136"/>
    </source>
</evidence>
<dbReference type="Proteomes" id="UP000198312">
    <property type="component" value="Chromosome"/>
</dbReference>
<accession>A0A220U7Q9</accession>
<sequence>MMLLKIVSLILTMVIYSYAKKINKRKPGLLFSPIILTPLAMILFLLIINLSYKDYASITIPFNEMLNVVTVAFAIPLYRNWSILAANWRIILYSLSVGSFIAILAGVLTTFWIGLGSNSVISIIPRSITTPIAVSLSESIGGIPTLTAVFVMLTSFSGVYLGPKIAKFFSIDHPLAIGMMYGMGAHALGTVKAFEYGDVEGAGSSLSNVVGAMITVIWAFTLTPLIVKWM</sequence>
<dbReference type="GO" id="GO:0016020">
    <property type="term" value="C:membrane"/>
    <property type="evidence" value="ECO:0007669"/>
    <property type="project" value="UniProtKB-SubCell"/>
</dbReference>
<feature type="transmembrane region" description="Helical" evidence="5">
    <location>
        <begin position="143"/>
        <end position="163"/>
    </location>
</feature>
<keyword evidence="3 5" id="KW-1133">Transmembrane helix</keyword>
<evidence type="ECO:0000313" key="6">
    <source>
        <dbReference type="EMBL" id="ASK63773.1"/>
    </source>
</evidence>
<keyword evidence="2 5" id="KW-0812">Transmembrane</keyword>
<evidence type="ECO:0000256" key="2">
    <source>
        <dbReference type="ARBA" id="ARBA00022692"/>
    </source>
</evidence>
<name>A0A220U7Q9_9BACI</name>
<dbReference type="EMBL" id="CP022315">
    <property type="protein sequence ID" value="ASK63773.1"/>
    <property type="molecule type" value="Genomic_DNA"/>
</dbReference>
<keyword evidence="7" id="KW-1185">Reference proteome</keyword>
<dbReference type="Pfam" id="PF04172">
    <property type="entry name" value="LrgB"/>
    <property type="match status" value="1"/>
</dbReference>
<evidence type="ECO:0000313" key="7">
    <source>
        <dbReference type="Proteomes" id="UP000198312"/>
    </source>
</evidence>
<dbReference type="PANTHER" id="PTHR30249">
    <property type="entry name" value="PUTATIVE SEROTONIN TRANSPORTER"/>
    <property type="match status" value="1"/>
</dbReference>
<dbReference type="RefSeq" id="WP_089063032.1">
    <property type="nucleotide sequence ID" value="NZ_CP022315.1"/>
</dbReference>
<proteinExistence type="predicted"/>
<protein>
    <submittedName>
        <fullName evidence="6">Holin</fullName>
    </submittedName>
</protein>
<dbReference type="PANTHER" id="PTHR30249:SF3">
    <property type="entry name" value="MUREIN HYDROLASE EXPORT REGULATOR"/>
    <property type="match status" value="1"/>
</dbReference>
<organism evidence="6 7">
    <name type="scientific">Virgibacillus phasianinus</name>
    <dbReference type="NCBI Taxonomy" id="2017483"/>
    <lineage>
        <taxon>Bacteria</taxon>
        <taxon>Bacillati</taxon>
        <taxon>Bacillota</taxon>
        <taxon>Bacilli</taxon>
        <taxon>Bacillales</taxon>
        <taxon>Bacillaceae</taxon>
        <taxon>Virgibacillus</taxon>
    </lineage>
</organism>
<evidence type="ECO:0000256" key="3">
    <source>
        <dbReference type="ARBA" id="ARBA00022989"/>
    </source>
</evidence>
<comment type="subcellular location">
    <subcellularLocation>
        <location evidence="1">Membrane</location>
        <topology evidence="1">Multi-pass membrane protein</topology>
    </subcellularLocation>
</comment>
<feature type="transmembrane region" description="Helical" evidence="5">
    <location>
        <begin position="90"/>
        <end position="113"/>
    </location>
</feature>
<dbReference type="AlphaFoldDB" id="A0A220U7Q9"/>
<reference evidence="6 7" key="1">
    <citation type="submission" date="2017-07" db="EMBL/GenBank/DDBJ databases">
        <title>Virgibacillus sp. LM2416.</title>
        <authorList>
            <person name="Tak E.J."/>
            <person name="Bae J.-W."/>
        </authorList>
    </citation>
    <scope>NUCLEOTIDE SEQUENCE [LARGE SCALE GENOMIC DNA]</scope>
    <source>
        <strain evidence="6 7">LM2416</strain>
    </source>
</reference>
<gene>
    <name evidence="6" type="ORF">CFK37_17215</name>
</gene>
<dbReference type="KEGG" id="vil:CFK37_17215"/>